<reference evidence="3" key="1">
    <citation type="submission" date="2016-10" db="EMBL/GenBank/DDBJ databases">
        <authorList>
            <person name="Varghese N."/>
            <person name="Submissions S."/>
        </authorList>
    </citation>
    <scope>NUCLEOTIDE SEQUENCE [LARGE SCALE GENOMIC DNA]</scope>
    <source>
        <strain evidence="3">OV426</strain>
    </source>
</reference>
<keyword evidence="3" id="KW-1185">Reference proteome</keyword>
<evidence type="ECO:0000313" key="3">
    <source>
        <dbReference type="Proteomes" id="UP000198968"/>
    </source>
</evidence>
<dbReference type="AlphaFoldDB" id="A0A1I4XF27"/>
<organism evidence="2 3">
    <name type="scientific">Candidatus Pantoea varia</name>
    <dbReference type="NCBI Taxonomy" id="1881036"/>
    <lineage>
        <taxon>Bacteria</taxon>
        <taxon>Pseudomonadati</taxon>
        <taxon>Pseudomonadota</taxon>
        <taxon>Gammaproteobacteria</taxon>
        <taxon>Enterobacterales</taxon>
        <taxon>Erwiniaceae</taxon>
        <taxon>Pantoea</taxon>
    </lineage>
</organism>
<name>A0A1I4XF27_9GAMM</name>
<protein>
    <submittedName>
        <fullName evidence="2">Uncharacterized protein</fullName>
    </submittedName>
</protein>
<keyword evidence="1" id="KW-0732">Signal</keyword>
<proteinExistence type="predicted"/>
<accession>A0A1I4XF27</accession>
<evidence type="ECO:0000313" key="2">
    <source>
        <dbReference type="EMBL" id="SFN24126.1"/>
    </source>
</evidence>
<sequence length="113" mass="12560">MLKKLILITSLISLSVPAFAATQCGPFYLKTDKSGWYSVNGERAKTQKVTFAKEKGDYDNATVKLLVKNSKAPGMVEMEQTTREGKGLLRAEIVRTSQSQIRIRGDYDCEPAK</sequence>
<feature type="signal peptide" evidence="1">
    <location>
        <begin position="1"/>
        <end position="20"/>
    </location>
</feature>
<feature type="chain" id="PRO_5011527286" evidence="1">
    <location>
        <begin position="21"/>
        <end position="113"/>
    </location>
</feature>
<gene>
    <name evidence="2" type="ORF">SAMN05428971_0680</name>
</gene>
<dbReference type="OrthoDB" id="6630722at2"/>
<dbReference type="Proteomes" id="UP000198968">
    <property type="component" value="Unassembled WGS sequence"/>
</dbReference>
<dbReference type="EMBL" id="FOVG01000001">
    <property type="protein sequence ID" value="SFN24126.1"/>
    <property type="molecule type" value="Genomic_DNA"/>
</dbReference>
<dbReference type="RefSeq" id="WP_090960029.1">
    <property type="nucleotide sequence ID" value="NZ_FOVG01000001.1"/>
</dbReference>
<evidence type="ECO:0000256" key="1">
    <source>
        <dbReference type="SAM" id="SignalP"/>
    </source>
</evidence>